<reference evidence="6" key="1">
    <citation type="submission" date="2017-04" db="EMBL/GenBank/DDBJ databases">
        <authorList>
            <person name="Varghese N."/>
            <person name="Submissions S."/>
        </authorList>
    </citation>
    <scope>NUCLEOTIDE SEQUENCE [LARGE SCALE GENOMIC DNA]</scope>
    <source>
        <strain evidence="6">DSM 20463</strain>
    </source>
</reference>
<evidence type="ECO:0000259" key="4">
    <source>
        <dbReference type="PROSITE" id="PS01124"/>
    </source>
</evidence>
<name>A0A1W1UFY3_PEPAS</name>
<dbReference type="GO" id="GO:0003700">
    <property type="term" value="F:DNA-binding transcription factor activity"/>
    <property type="evidence" value="ECO:0007669"/>
    <property type="project" value="InterPro"/>
</dbReference>
<dbReference type="SUPFAM" id="SSF46689">
    <property type="entry name" value="Homeodomain-like"/>
    <property type="match status" value="2"/>
</dbReference>
<dbReference type="InterPro" id="IPR014710">
    <property type="entry name" value="RmlC-like_jellyroll"/>
</dbReference>
<feature type="domain" description="HTH araC/xylS-type" evidence="4">
    <location>
        <begin position="182"/>
        <end position="280"/>
    </location>
</feature>
<evidence type="ECO:0000256" key="3">
    <source>
        <dbReference type="ARBA" id="ARBA00023163"/>
    </source>
</evidence>
<dbReference type="PANTHER" id="PTHR43280">
    <property type="entry name" value="ARAC-FAMILY TRANSCRIPTIONAL REGULATOR"/>
    <property type="match status" value="1"/>
</dbReference>
<evidence type="ECO:0000313" key="6">
    <source>
        <dbReference type="Proteomes" id="UP000192368"/>
    </source>
</evidence>
<dbReference type="InterPro" id="IPR018062">
    <property type="entry name" value="HTH_AraC-typ_CS"/>
</dbReference>
<dbReference type="InterPro" id="IPR020449">
    <property type="entry name" value="Tscrpt_reg_AraC-type_HTH"/>
</dbReference>
<dbReference type="Gene3D" id="2.60.120.10">
    <property type="entry name" value="Jelly Rolls"/>
    <property type="match status" value="1"/>
</dbReference>
<dbReference type="PANTHER" id="PTHR43280:SF2">
    <property type="entry name" value="HTH-TYPE TRANSCRIPTIONAL REGULATOR EXSA"/>
    <property type="match status" value="1"/>
</dbReference>
<accession>A0A1W1UFY3</accession>
<proteinExistence type="predicted"/>
<dbReference type="EMBL" id="FWWR01000009">
    <property type="protein sequence ID" value="SMB79997.1"/>
    <property type="molecule type" value="Genomic_DNA"/>
</dbReference>
<dbReference type="InterPro" id="IPR018060">
    <property type="entry name" value="HTH_AraC"/>
</dbReference>
<dbReference type="InterPro" id="IPR013096">
    <property type="entry name" value="Cupin_2"/>
</dbReference>
<dbReference type="Pfam" id="PF12833">
    <property type="entry name" value="HTH_18"/>
    <property type="match status" value="1"/>
</dbReference>
<dbReference type="AlphaFoldDB" id="A0A1W1UFY3"/>
<dbReference type="PROSITE" id="PS01124">
    <property type="entry name" value="HTH_ARAC_FAMILY_2"/>
    <property type="match status" value="1"/>
</dbReference>
<evidence type="ECO:0000313" key="5">
    <source>
        <dbReference type="EMBL" id="SMB79997.1"/>
    </source>
</evidence>
<keyword evidence="1" id="KW-0805">Transcription regulation</keyword>
<evidence type="ECO:0000256" key="2">
    <source>
        <dbReference type="ARBA" id="ARBA00023125"/>
    </source>
</evidence>
<dbReference type="Gene3D" id="1.10.10.60">
    <property type="entry name" value="Homeodomain-like"/>
    <property type="match status" value="2"/>
</dbReference>
<keyword evidence="3" id="KW-0804">Transcription</keyword>
<dbReference type="Proteomes" id="UP000192368">
    <property type="component" value="Unassembled WGS sequence"/>
</dbReference>
<organism evidence="5 6">
    <name type="scientific">Peptoniphilus asaccharolyticus DSM 20463</name>
    <dbReference type="NCBI Taxonomy" id="573058"/>
    <lineage>
        <taxon>Bacteria</taxon>
        <taxon>Bacillati</taxon>
        <taxon>Bacillota</taxon>
        <taxon>Tissierellia</taxon>
        <taxon>Tissierellales</taxon>
        <taxon>Peptoniphilaceae</taxon>
        <taxon>Peptoniphilus</taxon>
    </lineage>
</organism>
<dbReference type="GO" id="GO:0043565">
    <property type="term" value="F:sequence-specific DNA binding"/>
    <property type="evidence" value="ECO:0007669"/>
    <property type="project" value="InterPro"/>
</dbReference>
<dbReference type="OrthoDB" id="9801308at2"/>
<protein>
    <submittedName>
        <fullName evidence="5">Cupin domain-containing protein</fullName>
    </submittedName>
</protein>
<dbReference type="InterPro" id="IPR037923">
    <property type="entry name" value="HTH-like"/>
</dbReference>
<dbReference type="Pfam" id="PF07883">
    <property type="entry name" value="Cupin_2"/>
    <property type="match status" value="1"/>
</dbReference>
<dbReference type="SMART" id="SM00342">
    <property type="entry name" value="HTH_ARAC"/>
    <property type="match status" value="1"/>
</dbReference>
<sequence>MKITDIEIPFLIEENICSNSNTNEELAHWHNSIEIIKIQEGKFLCQVNGKILTVEQGDVCVINRGKIHRVLNYKMPNLCKKKTFIFNPDILFKNEYIYKKYLSSMLSDERFSHMRFRYNSALSKEIFRLIDEIEEIHLTKPMGYEMEITSLMIMILRRLYIAYETSSESIKDGEDQSVQTQRKMARFIYENYGKKLSLEDIANSGSISKSTCMRIFREYTGKSPINFLNSYRLERSTQMLEDTAMQITEIALECGFAQQSYYNKLFLKEYGITPKQYRKNFLTIN</sequence>
<keyword evidence="6" id="KW-1185">Reference proteome</keyword>
<dbReference type="RefSeq" id="WP_084229898.1">
    <property type="nucleotide sequence ID" value="NZ_FWWR01000009.1"/>
</dbReference>
<evidence type="ECO:0000256" key="1">
    <source>
        <dbReference type="ARBA" id="ARBA00023015"/>
    </source>
</evidence>
<keyword evidence="2" id="KW-0238">DNA-binding</keyword>
<dbReference type="PRINTS" id="PR00032">
    <property type="entry name" value="HTHARAC"/>
</dbReference>
<dbReference type="PROSITE" id="PS00041">
    <property type="entry name" value="HTH_ARAC_FAMILY_1"/>
    <property type="match status" value="1"/>
</dbReference>
<dbReference type="STRING" id="573058.SAMN00017477_0182"/>
<dbReference type="InterPro" id="IPR009057">
    <property type="entry name" value="Homeodomain-like_sf"/>
</dbReference>
<dbReference type="SUPFAM" id="SSF51215">
    <property type="entry name" value="Regulatory protein AraC"/>
    <property type="match status" value="1"/>
</dbReference>
<gene>
    <name evidence="5" type="ORF">SAMN00017477_0182</name>
</gene>